<dbReference type="OrthoDB" id="1100567at2"/>
<dbReference type="Pfam" id="PF04773">
    <property type="entry name" value="FecR"/>
    <property type="match status" value="1"/>
</dbReference>
<evidence type="ECO:0000313" key="4">
    <source>
        <dbReference type="Proteomes" id="UP000308430"/>
    </source>
</evidence>
<feature type="domain" description="FecR protein" evidence="1">
    <location>
        <begin position="113"/>
        <end position="206"/>
    </location>
</feature>
<dbReference type="GO" id="GO:0016989">
    <property type="term" value="F:sigma factor antagonist activity"/>
    <property type="evidence" value="ECO:0007669"/>
    <property type="project" value="TreeGrafter"/>
</dbReference>
<proteinExistence type="predicted"/>
<dbReference type="Proteomes" id="UP000308430">
    <property type="component" value="Unassembled WGS sequence"/>
</dbReference>
<evidence type="ECO:0000259" key="2">
    <source>
        <dbReference type="Pfam" id="PF16220"/>
    </source>
</evidence>
<dbReference type="PANTHER" id="PTHR30273:SF2">
    <property type="entry name" value="PROTEIN FECR"/>
    <property type="match status" value="1"/>
</dbReference>
<name>A0A4S4B0L3_9RHOO</name>
<comment type="caution">
    <text evidence="3">The sequence shown here is derived from an EMBL/GenBank/DDBJ whole genome shotgun (WGS) entry which is preliminary data.</text>
</comment>
<dbReference type="InterPro" id="IPR012373">
    <property type="entry name" value="Ferrdict_sens_TM"/>
</dbReference>
<dbReference type="AlphaFoldDB" id="A0A4S4B0L3"/>
<sequence>MTETFARRPDAATLERAAAWYLDLRNAGPDAPEHQEHARWLALDPTHRQAWERVQRLRHTFDQLPEAVGRDTFHAAHSARRQMLKTLTVLLMTGATGTLAWREKEAIQVLTATHRTGTGERSEITLADGGQLQLNTATALDVRYDASQREIRLHHGEILITTAPDPQQRPFIVRTRHGSIRALGTRFAVRADTGDSLVQVFEHAVEIRPADGATPLLLQTGQQARFSATATQPAAPLEANADAWSNGLLAVDNWPLGRVIDELARHHKGHLGCDPAIAHLTLSGVFHLDDIPGVLQNLSATLPIRVVYRTRYWVRVTAS</sequence>
<gene>
    <name evidence="3" type="ORF">E6C76_08200</name>
</gene>
<feature type="domain" description="FecR N-terminal" evidence="2">
    <location>
        <begin position="15"/>
        <end position="57"/>
    </location>
</feature>
<dbReference type="EMBL" id="SSOC01000003">
    <property type="protein sequence ID" value="THF65552.1"/>
    <property type="molecule type" value="Genomic_DNA"/>
</dbReference>
<dbReference type="InterPro" id="IPR006860">
    <property type="entry name" value="FecR"/>
</dbReference>
<evidence type="ECO:0000259" key="1">
    <source>
        <dbReference type="Pfam" id="PF04773"/>
    </source>
</evidence>
<evidence type="ECO:0000313" key="3">
    <source>
        <dbReference type="EMBL" id="THF65552.1"/>
    </source>
</evidence>
<dbReference type="PANTHER" id="PTHR30273">
    <property type="entry name" value="PERIPLASMIC SIGNAL SENSOR AND SIGMA FACTOR ACTIVATOR FECR-RELATED"/>
    <property type="match status" value="1"/>
</dbReference>
<dbReference type="Pfam" id="PF16220">
    <property type="entry name" value="DUF4880"/>
    <property type="match status" value="1"/>
</dbReference>
<protein>
    <submittedName>
        <fullName evidence="3">DUF4880 domain-containing protein</fullName>
    </submittedName>
</protein>
<reference evidence="3 4" key="1">
    <citation type="submission" date="2019-04" db="EMBL/GenBank/DDBJ databases">
        <title>Azoarcus nasutitermitis sp. nov. isolated from termite nest.</title>
        <authorList>
            <person name="Lin S.-Y."/>
            <person name="Hameed A."/>
            <person name="Hsu Y.-H."/>
            <person name="Young C.-C."/>
        </authorList>
    </citation>
    <scope>NUCLEOTIDE SEQUENCE [LARGE SCALE GENOMIC DNA]</scope>
    <source>
        <strain evidence="3 4">CC-YHH838</strain>
    </source>
</reference>
<accession>A0A4S4B0L3</accession>
<dbReference type="InterPro" id="IPR032623">
    <property type="entry name" value="FecR_N"/>
</dbReference>
<dbReference type="RefSeq" id="WP_136347757.1">
    <property type="nucleotide sequence ID" value="NZ_SSOC01000003.1"/>
</dbReference>
<keyword evidence="4" id="KW-1185">Reference proteome</keyword>
<organism evidence="3 4">
    <name type="scientific">Pseudothauera nasutitermitis</name>
    <dbReference type="NCBI Taxonomy" id="2565930"/>
    <lineage>
        <taxon>Bacteria</taxon>
        <taxon>Pseudomonadati</taxon>
        <taxon>Pseudomonadota</taxon>
        <taxon>Betaproteobacteria</taxon>
        <taxon>Rhodocyclales</taxon>
        <taxon>Zoogloeaceae</taxon>
        <taxon>Pseudothauera</taxon>
    </lineage>
</organism>
<dbReference type="Gene3D" id="2.60.120.1440">
    <property type="match status" value="1"/>
</dbReference>
<dbReference type="PIRSF" id="PIRSF018266">
    <property type="entry name" value="FecR"/>
    <property type="match status" value="1"/>
</dbReference>